<sequence length="291" mass="31111">MALPYARVFVVFVNSIYVFLLLGLVGVALSVYIMKITSPLTLYKGSVISDINRAITATGLGPEGYYDDSDLVTFVSGFLLVVAVAGLFVLVVALAGCCGGCCRNSGISKLYVVALILMLVVELIMIIVIYGFNNTLMWGSIKSTMTTVVMSKYQGLVGNNTETFGWNFIMAKYQCCGVYGYSDFKEASAWRSDVVAGGTSYSLSVPIVCCDQLPTSTDLSCAGATTGINANKGCFDELWKLSVGSLPMALLGLGVGVCLQIMLIIASCDLSSKDKKRIHSHSEDASYPVKK</sequence>
<evidence type="ECO:0000256" key="5">
    <source>
        <dbReference type="SAM" id="Phobius"/>
    </source>
</evidence>
<protein>
    <submittedName>
        <fullName evidence="7">Tetraspanin-9-like</fullName>
    </submittedName>
</protein>
<reference evidence="7" key="1">
    <citation type="submission" date="2025-08" db="UniProtKB">
        <authorList>
            <consortium name="RefSeq"/>
        </authorList>
    </citation>
    <scope>IDENTIFICATION</scope>
    <source>
        <tissue evidence="7">Whole sample</tissue>
    </source>
</reference>
<dbReference type="InterPro" id="IPR008952">
    <property type="entry name" value="Tetraspanin_EC2_sf"/>
</dbReference>
<evidence type="ECO:0000256" key="1">
    <source>
        <dbReference type="ARBA" id="ARBA00004141"/>
    </source>
</evidence>
<gene>
    <name evidence="7" type="primary">LOC111126158</name>
</gene>
<feature type="transmembrane region" description="Helical" evidence="5">
    <location>
        <begin position="71"/>
        <end position="98"/>
    </location>
</feature>
<evidence type="ECO:0000256" key="4">
    <source>
        <dbReference type="ARBA" id="ARBA00023136"/>
    </source>
</evidence>
<dbReference type="Pfam" id="PF00335">
    <property type="entry name" value="Tetraspanin"/>
    <property type="match status" value="1"/>
</dbReference>
<keyword evidence="3 5" id="KW-1133">Transmembrane helix</keyword>
<dbReference type="SUPFAM" id="SSF48652">
    <property type="entry name" value="Tetraspanin"/>
    <property type="match status" value="1"/>
</dbReference>
<proteinExistence type="predicted"/>
<evidence type="ECO:0000256" key="2">
    <source>
        <dbReference type="ARBA" id="ARBA00022692"/>
    </source>
</evidence>
<dbReference type="Gene3D" id="1.10.1450.10">
    <property type="entry name" value="Tetraspanin"/>
    <property type="match status" value="1"/>
</dbReference>
<keyword evidence="2 5" id="KW-0812">Transmembrane</keyword>
<comment type="subcellular location">
    <subcellularLocation>
        <location evidence="1">Membrane</location>
        <topology evidence="1">Multi-pass membrane protein</topology>
    </subcellularLocation>
</comment>
<feature type="transmembrane region" description="Helical" evidence="5">
    <location>
        <begin position="248"/>
        <end position="268"/>
    </location>
</feature>
<dbReference type="GO" id="GO:0016020">
    <property type="term" value="C:membrane"/>
    <property type="evidence" value="ECO:0007669"/>
    <property type="project" value="UniProtKB-SubCell"/>
</dbReference>
<evidence type="ECO:0000313" key="7">
    <source>
        <dbReference type="RefSeq" id="XP_022326297.1"/>
    </source>
</evidence>
<feature type="transmembrane region" description="Helical" evidence="5">
    <location>
        <begin position="12"/>
        <end position="34"/>
    </location>
</feature>
<dbReference type="Proteomes" id="UP000694844">
    <property type="component" value="Chromosome 3"/>
</dbReference>
<feature type="transmembrane region" description="Helical" evidence="5">
    <location>
        <begin position="110"/>
        <end position="132"/>
    </location>
</feature>
<dbReference type="RefSeq" id="XP_022326297.1">
    <property type="nucleotide sequence ID" value="XM_022470589.1"/>
</dbReference>
<evidence type="ECO:0000256" key="3">
    <source>
        <dbReference type="ARBA" id="ARBA00022989"/>
    </source>
</evidence>
<dbReference type="InterPro" id="IPR018499">
    <property type="entry name" value="Tetraspanin/Peripherin"/>
</dbReference>
<dbReference type="PANTHER" id="PTHR19282">
    <property type="entry name" value="TETRASPANIN"/>
    <property type="match status" value="1"/>
</dbReference>
<evidence type="ECO:0000313" key="6">
    <source>
        <dbReference type="Proteomes" id="UP000694844"/>
    </source>
</evidence>
<dbReference type="KEGG" id="cvn:111126158"/>
<dbReference type="OrthoDB" id="6129682at2759"/>
<dbReference type="GeneID" id="111126158"/>
<keyword evidence="6" id="KW-1185">Reference proteome</keyword>
<organism evidence="6 7">
    <name type="scientific">Crassostrea virginica</name>
    <name type="common">Eastern oyster</name>
    <dbReference type="NCBI Taxonomy" id="6565"/>
    <lineage>
        <taxon>Eukaryota</taxon>
        <taxon>Metazoa</taxon>
        <taxon>Spiralia</taxon>
        <taxon>Lophotrochozoa</taxon>
        <taxon>Mollusca</taxon>
        <taxon>Bivalvia</taxon>
        <taxon>Autobranchia</taxon>
        <taxon>Pteriomorphia</taxon>
        <taxon>Ostreida</taxon>
        <taxon>Ostreoidea</taxon>
        <taxon>Ostreidae</taxon>
        <taxon>Crassostrea</taxon>
    </lineage>
</organism>
<name>A0A8B8DDV5_CRAVI</name>
<keyword evidence="4 5" id="KW-0472">Membrane</keyword>
<dbReference type="AlphaFoldDB" id="A0A8B8DDV5"/>
<accession>A0A8B8DDV5</accession>